<evidence type="ECO:0000313" key="3">
    <source>
        <dbReference type="Proteomes" id="UP000287224"/>
    </source>
</evidence>
<dbReference type="GO" id="GO:0006352">
    <property type="term" value="P:DNA-templated transcription initiation"/>
    <property type="evidence" value="ECO:0007669"/>
    <property type="project" value="InterPro"/>
</dbReference>
<evidence type="ECO:0000259" key="1">
    <source>
        <dbReference type="Pfam" id="PF04545"/>
    </source>
</evidence>
<dbReference type="GO" id="GO:0003700">
    <property type="term" value="F:DNA-binding transcription factor activity"/>
    <property type="evidence" value="ECO:0007669"/>
    <property type="project" value="InterPro"/>
</dbReference>
<dbReference type="Gene3D" id="1.10.10.10">
    <property type="entry name" value="Winged helix-like DNA-binding domain superfamily/Winged helix DNA-binding domain"/>
    <property type="match status" value="1"/>
</dbReference>
<comment type="caution">
    <text evidence="2">The sequence shown here is derived from an EMBL/GenBank/DDBJ whole genome shotgun (WGS) entry which is preliminary data.</text>
</comment>
<protein>
    <recommendedName>
        <fullName evidence="1">RNA polymerase sigma-70 region 4 domain-containing protein</fullName>
    </recommendedName>
</protein>
<dbReference type="EMBL" id="BIFQ01000002">
    <property type="protein sequence ID" value="GCE07849.1"/>
    <property type="molecule type" value="Genomic_DNA"/>
</dbReference>
<dbReference type="InterPro" id="IPR007630">
    <property type="entry name" value="RNA_pol_sigma70_r4"/>
</dbReference>
<dbReference type="InterPro" id="IPR036388">
    <property type="entry name" value="WH-like_DNA-bd_sf"/>
</dbReference>
<name>A0A401ZLT7_9CHLR</name>
<dbReference type="Pfam" id="PF04545">
    <property type="entry name" value="Sigma70_r4"/>
    <property type="match status" value="1"/>
</dbReference>
<dbReference type="SUPFAM" id="SSF88659">
    <property type="entry name" value="Sigma3 and sigma4 domains of RNA polymerase sigma factors"/>
    <property type="match status" value="1"/>
</dbReference>
<dbReference type="AlphaFoldDB" id="A0A401ZLT7"/>
<dbReference type="InterPro" id="IPR013324">
    <property type="entry name" value="RNA_pol_sigma_r3/r4-like"/>
</dbReference>
<keyword evidence="3" id="KW-1185">Reference proteome</keyword>
<evidence type="ECO:0000313" key="2">
    <source>
        <dbReference type="EMBL" id="GCE07849.1"/>
    </source>
</evidence>
<dbReference type="Proteomes" id="UP000287224">
    <property type="component" value="Unassembled WGS sequence"/>
</dbReference>
<gene>
    <name evidence="2" type="ORF">KDAU_51780</name>
</gene>
<accession>A0A401ZLT7</accession>
<reference evidence="3" key="1">
    <citation type="submission" date="2018-12" db="EMBL/GenBank/DDBJ databases">
        <title>Tengunoibacter tsumagoiensis gen. nov., sp. nov., Dictyobacter kobayashii sp. nov., D. alpinus sp. nov., and D. joshuensis sp. nov. and description of Dictyobacteraceae fam. nov. within the order Ktedonobacterales isolated from Tengu-no-mugimeshi.</title>
        <authorList>
            <person name="Wang C.M."/>
            <person name="Zheng Y."/>
            <person name="Sakai Y."/>
            <person name="Toyoda A."/>
            <person name="Minakuchi Y."/>
            <person name="Abe K."/>
            <person name="Yokota A."/>
            <person name="Yabe S."/>
        </authorList>
    </citation>
    <scope>NUCLEOTIDE SEQUENCE [LARGE SCALE GENOMIC DNA]</scope>
    <source>
        <strain evidence="3">S-27</strain>
    </source>
</reference>
<organism evidence="2 3">
    <name type="scientific">Dictyobacter aurantiacus</name>
    <dbReference type="NCBI Taxonomy" id="1936993"/>
    <lineage>
        <taxon>Bacteria</taxon>
        <taxon>Bacillati</taxon>
        <taxon>Chloroflexota</taxon>
        <taxon>Ktedonobacteria</taxon>
        <taxon>Ktedonobacterales</taxon>
        <taxon>Dictyobacteraceae</taxon>
        <taxon>Dictyobacter</taxon>
    </lineage>
</organism>
<sequence length="83" mass="9735">MFAALLDSAPQPEILAEQHDQRDHLYAAIRSLPTRFRQIVWLRYAEELTFQEIGQRLQMPANKEENAYATQSSWYPSCHGDRK</sequence>
<feature type="domain" description="RNA polymerase sigma-70 region 4" evidence="1">
    <location>
        <begin position="28"/>
        <end position="60"/>
    </location>
</feature>
<proteinExistence type="predicted"/>